<keyword evidence="3 6" id="KW-0375">Hydrogen ion transport</keyword>
<comment type="subunit">
    <text evidence="6">V-ATPase is a heteromultimeric enzyme composed of a peripheral catalytic V1 complex (components A to H) attached to an integral membrane V0 proton pore complex.</text>
</comment>
<evidence type="ECO:0000313" key="8">
    <source>
        <dbReference type="EMBL" id="CEP62166.1"/>
    </source>
</evidence>
<dbReference type="Gene3D" id="1.20.1460.10">
    <property type="entry name" value="subunit c (vma5p) of the yeast v-atpase, domain 2"/>
    <property type="match status" value="1"/>
</dbReference>
<dbReference type="PANTHER" id="PTHR10137:SF0">
    <property type="entry name" value="V-TYPE PROTON ATPASE SUBUNIT C"/>
    <property type="match status" value="1"/>
</dbReference>
<evidence type="ECO:0000313" key="9">
    <source>
        <dbReference type="Proteomes" id="UP000054304"/>
    </source>
</evidence>
<accession>A0A0C7MWX2</accession>
<dbReference type="OrthoDB" id="6605928at2759"/>
<dbReference type="Gene3D" id="3.30.70.1180">
    <property type="entry name" value="Vacuolar atp synthase subunit c, domain 1"/>
    <property type="match status" value="1"/>
</dbReference>
<dbReference type="GO" id="GO:0046961">
    <property type="term" value="F:proton-transporting ATPase activity, rotational mechanism"/>
    <property type="evidence" value="ECO:0007669"/>
    <property type="project" value="InterPro"/>
</dbReference>
<dbReference type="Pfam" id="PF03223">
    <property type="entry name" value="V-ATPase_C"/>
    <property type="match status" value="1"/>
</dbReference>
<feature type="chain" id="PRO_5002195315" description="V-type proton ATPase subunit C" evidence="7">
    <location>
        <begin position="21"/>
        <end position="392"/>
    </location>
</feature>
<dbReference type="HOGENOM" id="CLU_017554_3_0_1"/>
<comment type="similarity">
    <text evidence="1 6">Belongs to the V-ATPase C subunit family.</text>
</comment>
<dbReference type="GeneID" id="34685621"/>
<comment type="function">
    <text evidence="6">Subunit of the V1 complex of vacuolar(H+)-ATPase (V-ATPase), a multisubunit enzyme composed of a peripheral complex (V1) that hydrolyzes ATP and a membrane integral complex (V0) that translocates protons. V-ATPase is responsible for acidifying and maintaining the pH of intracellular compartments and in some cell types, is targeted to the plasma membrane, where it is responsible for acidifying the extracellular environment. Subunit C is necessary for the assembly of the catalytic sector of the enzyme and is likely to have a specific function in its catalytic activity.</text>
</comment>
<protein>
    <recommendedName>
        <fullName evidence="6">V-type proton ATPase subunit C</fullName>
    </recommendedName>
</protein>
<gene>
    <name evidence="8" type="ORF">LALA0_S04e09340g</name>
</gene>
<dbReference type="InterPro" id="IPR004907">
    <property type="entry name" value="ATPase_V1-cplx_csu"/>
</dbReference>
<dbReference type="EMBL" id="LN736363">
    <property type="protein sequence ID" value="CEP62166.1"/>
    <property type="molecule type" value="Genomic_DNA"/>
</dbReference>
<dbReference type="SUPFAM" id="SSF118203">
    <property type="entry name" value="Vacuolar ATP synthase subunit C"/>
    <property type="match status" value="1"/>
</dbReference>
<dbReference type="InterPro" id="IPR036132">
    <property type="entry name" value="Vac_ATP_synth_c_sf"/>
</dbReference>
<dbReference type="FunFam" id="3.30.70.100:FF:000002">
    <property type="entry name" value="V-type proton ATPase subunit C"/>
    <property type="match status" value="1"/>
</dbReference>
<dbReference type="CDD" id="cd14785">
    <property type="entry name" value="V-ATPase_C"/>
    <property type="match status" value="1"/>
</dbReference>
<feature type="signal peptide" evidence="7">
    <location>
        <begin position="1"/>
        <end position="20"/>
    </location>
</feature>
<dbReference type="AlphaFoldDB" id="A0A0C7MWX2"/>
<proteinExistence type="inferred from homology"/>
<keyword evidence="4 6" id="KW-0406">Ion transport</keyword>
<organism evidence="8 9">
    <name type="scientific">Lachancea lanzarotensis</name>
    <dbReference type="NCBI Taxonomy" id="1245769"/>
    <lineage>
        <taxon>Eukaryota</taxon>
        <taxon>Fungi</taxon>
        <taxon>Dikarya</taxon>
        <taxon>Ascomycota</taxon>
        <taxon>Saccharomycotina</taxon>
        <taxon>Saccharomycetes</taxon>
        <taxon>Saccharomycetales</taxon>
        <taxon>Saccharomycetaceae</taxon>
        <taxon>Lachancea</taxon>
    </lineage>
</organism>
<evidence type="ECO:0000256" key="4">
    <source>
        <dbReference type="ARBA" id="ARBA00023065"/>
    </source>
</evidence>
<evidence type="ECO:0000256" key="5">
    <source>
        <dbReference type="ARBA" id="ARBA00053565"/>
    </source>
</evidence>
<evidence type="ECO:0000256" key="3">
    <source>
        <dbReference type="ARBA" id="ARBA00022781"/>
    </source>
</evidence>
<keyword evidence="7" id="KW-0732">Signal</keyword>
<keyword evidence="2 6" id="KW-0813">Transport</keyword>
<evidence type="ECO:0000256" key="2">
    <source>
        <dbReference type="ARBA" id="ARBA00022448"/>
    </source>
</evidence>
<dbReference type="RefSeq" id="XP_022628396.1">
    <property type="nucleotide sequence ID" value="XM_022772986.1"/>
</dbReference>
<evidence type="ECO:0000256" key="7">
    <source>
        <dbReference type="SAM" id="SignalP"/>
    </source>
</evidence>
<evidence type="ECO:0000256" key="1">
    <source>
        <dbReference type="ARBA" id="ARBA00006138"/>
    </source>
</evidence>
<dbReference type="STRING" id="1245769.A0A0C7MWX2"/>
<dbReference type="Gene3D" id="3.30.70.100">
    <property type="match status" value="1"/>
</dbReference>
<keyword evidence="9" id="KW-1185">Reference proteome</keyword>
<name>A0A0C7MWX2_9SACH</name>
<dbReference type="Proteomes" id="UP000054304">
    <property type="component" value="Unassembled WGS sequence"/>
</dbReference>
<sequence>MATTLHTANQFLLLSLPLSAQPSSAPGADVEKWLQEELCGGRPFVSEFKIPEFKIGSLDTLVLQSEELAKIDSQISSSVAKIVEVLGNLNEMQTNAYKTLPVGNVPVMEYLENFHWQTRKFRLDRSIKELISDIADESFQLDADVRATATNYNNAKTNLAAAERKKTGDLSVRSLHDIVKPEDFVLGSDHLTTVLVAVPKSLKDEFEKSYEAMAQNVVPCSASVLKQDSEYILFNVHLFKKSVNEFVSACREKKFVPRDFDYSEDLINQLTKEHDSAAHLEHSLRVQLVRLAKTAYSDVFMNWFHIKALRIYVESVLRYGLPPHFNTRLIAVPPKSLGTCKNELIKEFGYLGGNAFSKDKAGKIKKQDSALHEYASIVDTEYEPFVMYTVEL</sequence>
<dbReference type="GO" id="GO:0000221">
    <property type="term" value="C:vacuolar proton-transporting V-type ATPase, V1 domain"/>
    <property type="evidence" value="ECO:0007669"/>
    <property type="project" value="EnsemblFungi"/>
</dbReference>
<comment type="function">
    <text evidence="5">Subunit of the V1 complex of vacuolar(H+)-ATPase (V-ATPase), a multisubunit enzyme composed of a peripheral complex (V1) that hydrolyzes ATP and a membrane integral complex (V0) that translocates protons. V-ATPase is responsible for acidifying and maintaining the pH of intracellular compartments. Subunit C is necessary for the assembly of the catalytic sector of the enzyme and is likely to have a specific function in its catalytic activity. Reversibly leaves the enzyme after glucose depletion, causing the catalytic subcomplex V1 to detach from the V0 section.</text>
</comment>
<evidence type="ECO:0000256" key="6">
    <source>
        <dbReference type="RuleBase" id="RU364010"/>
    </source>
</evidence>
<dbReference type="PANTHER" id="PTHR10137">
    <property type="entry name" value="V-TYPE PROTON ATPASE SUBUNIT C"/>
    <property type="match status" value="1"/>
</dbReference>
<reference evidence="8 9" key="1">
    <citation type="submission" date="2014-12" db="EMBL/GenBank/DDBJ databases">
        <authorList>
            <person name="Neuveglise Cecile"/>
        </authorList>
    </citation>
    <scope>NUCLEOTIDE SEQUENCE [LARGE SCALE GENOMIC DNA]</scope>
    <source>
        <strain evidence="8 9">CBS 12615</strain>
    </source>
</reference>